<dbReference type="Proteomes" id="UP001168098">
    <property type="component" value="Unassembled WGS sequence"/>
</dbReference>
<gene>
    <name evidence="2" type="ORF">PVL29_008725</name>
</gene>
<evidence type="ECO:0000259" key="1">
    <source>
        <dbReference type="Pfam" id="PF13966"/>
    </source>
</evidence>
<dbReference type="Pfam" id="PF13966">
    <property type="entry name" value="zf-RVT"/>
    <property type="match status" value="1"/>
</dbReference>
<comment type="caution">
    <text evidence="2">The sequence shown here is derived from an EMBL/GenBank/DDBJ whole genome shotgun (WGS) entry which is preliminary data.</text>
</comment>
<organism evidence="2 3">
    <name type="scientific">Vitis rotundifolia</name>
    <name type="common">Muscadine grape</name>
    <dbReference type="NCBI Taxonomy" id="103349"/>
    <lineage>
        <taxon>Eukaryota</taxon>
        <taxon>Viridiplantae</taxon>
        <taxon>Streptophyta</taxon>
        <taxon>Embryophyta</taxon>
        <taxon>Tracheophyta</taxon>
        <taxon>Spermatophyta</taxon>
        <taxon>Magnoliopsida</taxon>
        <taxon>eudicotyledons</taxon>
        <taxon>Gunneridae</taxon>
        <taxon>Pentapetalae</taxon>
        <taxon>rosids</taxon>
        <taxon>Vitales</taxon>
        <taxon>Vitaceae</taxon>
        <taxon>Viteae</taxon>
        <taxon>Vitis</taxon>
    </lineage>
</organism>
<evidence type="ECO:0000313" key="2">
    <source>
        <dbReference type="EMBL" id="KAJ9696654.1"/>
    </source>
</evidence>
<keyword evidence="3" id="KW-1185">Reference proteome</keyword>
<evidence type="ECO:0000313" key="3">
    <source>
        <dbReference type="Proteomes" id="UP001168098"/>
    </source>
</evidence>
<dbReference type="PANTHER" id="PTHR33116:SF78">
    <property type="entry name" value="OS12G0587133 PROTEIN"/>
    <property type="match status" value="1"/>
</dbReference>
<dbReference type="InterPro" id="IPR026960">
    <property type="entry name" value="RVT-Znf"/>
</dbReference>
<feature type="domain" description="Reverse transcriptase zinc-binding" evidence="1">
    <location>
        <begin position="341"/>
        <end position="425"/>
    </location>
</feature>
<name>A0AA39DUK1_VITRO</name>
<dbReference type="PANTHER" id="PTHR33116">
    <property type="entry name" value="REVERSE TRANSCRIPTASE ZINC-BINDING DOMAIN-CONTAINING PROTEIN-RELATED-RELATED"/>
    <property type="match status" value="1"/>
</dbReference>
<dbReference type="AlphaFoldDB" id="A0AA39DUK1"/>
<dbReference type="EMBL" id="JARBHA010000007">
    <property type="protein sequence ID" value="KAJ9696654.1"/>
    <property type="molecule type" value="Genomic_DNA"/>
</dbReference>
<reference evidence="2 3" key="1">
    <citation type="journal article" date="2023" name="BMC Biotechnol.">
        <title>Vitis rotundifolia cv Carlos genome sequencing.</title>
        <authorList>
            <person name="Huff M."/>
            <person name="Hulse-Kemp A."/>
            <person name="Scheffler B."/>
            <person name="Youngblood R."/>
            <person name="Simpson S."/>
            <person name="Babiker E."/>
            <person name="Staton M."/>
        </authorList>
    </citation>
    <scope>NUCLEOTIDE SEQUENCE [LARGE SCALE GENOMIC DNA]</scope>
    <source>
        <tissue evidence="2">Leaf</tissue>
    </source>
</reference>
<protein>
    <recommendedName>
        <fullName evidence="1">Reverse transcriptase zinc-binding domain-containing protein</fullName>
    </recommendedName>
</protein>
<proteinExistence type="predicted"/>
<accession>A0AA39DUK1</accession>
<sequence>MEALSQLLSSARNGGFIYGFKVGEREREGPIVSHLLFADNTLVFCDADAKQLQYLSWTFMWFETILGLKVNLSKTEAIPVGEGILMKTLASVLGCKIRSLRTSYLGLPLGAPYKSTRVWDVVEERFRKRLSIWKRQYLSKGGRLILLKSILSSLLTYFLSLFVIPKRVCARVEKIQRDFLWGGGALENKPHLVSWKVICATKKDGGLGIRSLAIFNKAPLGKWLWRFANENESLWKQIISREYDLQEGGWCSKGKDLWCENQSLEEAFPYLFNLSVNKKGWVAEAWEEDGVGGSWGLRFNRHLNDWEVGEVESLLSKLHPLTIRIGVDDLLRWKENKNGTFSVKSFYSSLSRGIRPPFPARTIWTPWVPIRASFFGWEAAWSRLLTTNRLKRFGWSIPNMCFLCKNEEETTYHFLLFCEKARLLWLLIFSLFGVQWGMHSSVKRNLLGWHGSFVGKKREKAWRAALLCLMWTIWKERNRRTFNDVERND</sequence>